<dbReference type="InterPro" id="IPR011009">
    <property type="entry name" value="Kinase-like_dom_sf"/>
</dbReference>
<feature type="domain" description="Protein kinase" evidence="11">
    <location>
        <begin position="27"/>
        <end position="302"/>
    </location>
</feature>
<evidence type="ECO:0000256" key="7">
    <source>
        <dbReference type="ARBA" id="ARBA00047899"/>
    </source>
</evidence>
<dbReference type="EC" id="2.7.11.1" evidence="1"/>
<dbReference type="InterPro" id="IPR017441">
    <property type="entry name" value="Protein_kinase_ATP_BS"/>
</dbReference>
<evidence type="ECO:0000256" key="2">
    <source>
        <dbReference type="ARBA" id="ARBA00022527"/>
    </source>
</evidence>
<gene>
    <name evidence="12" type="ORF">FFLO_04029</name>
</gene>
<comment type="similarity">
    <text evidence="10">Belongs to the protein kinase superfamily.</text>
</comment>
<sequence length="484" mass="53960">MNPQGSSHSPMEETAPQALRYAEVRGYQVQERIGRGGFSTVFRAYKHEQNGYGQVAACKVVSLPDPKRSQNGKPAVDLKALQKEVSVHKSLKSKYILEYMDSLMVQHGHRDYIPGLYMLMELATHGDLFDKIAPDVGVDSELAKLYFTQLISGLEHIHSKGICHRDLKPENLLLGANGDLKISDFGLCAVWKHQGKTRLLTGRCGSLPYVAPELNSTGGYHAEPIDIWGAGVVLFTLLAGNTPWDEPSTASPEYKAYLTGELLQYDPWNNIPQDALALLLACLDVDPAKRITIPQIKTHRWLMSPSQISRQNIPFELTKGLRRTGMMDVAEPQRSQIPYRGQGGDAYASQLSQMDSQFMQATGLSSTLGGSTVMYNTLSRFRLVVPIEQTIQAVVQVLLELLGPDHVRESNAVVQVSLLDNRRQPLRGDVKFRDDPRWPGEVTLVELIRSKGDPLEWKRFWWKLVKAAGLREMIVRSDGTSLGS</sequence>
<comment type="catalytic activity">
    <reaction evidence="8">
        <text>L-seryl-[protein] + ATP = O-phospho-L-seryl-[protein] + ADP + H(+)</text>
        <dbReference type="Rhea" id="RHEA:17989"/>
        <dbReference type="Rhea" id="RHEA-COMP:9863"/>
        <dbReference type="Rhea" id="RHEA-COMP:11604"/>
        <dbReference type="ChEBI" id="CHEBI:15378"/>
        <dbReference type="ChEBI" id="CHEBI:29999"/>
        <dbReference type="ChEBI" id="CHEBI:30616"/>
        <dbReference type="ChEBI" id="CHEBI:83421"/>
        <dbReference type="ChEBI" id="CHEBI:456216"/>
        <dbReference type="EC" id="2.7.11.1"/>
    </reaction>
</comment>
<dbReference type="SMART" id="SM00220">
    <property type="entry name" value="S_TKc"/>
    <property type="match status" value="1"/>
</dbReference>
<evidence type="ECO:0000256" key="1">
    <source>
        <dbReference type="ARBA" id="ARBA00012513"/>
    </source>
</evidence>
<evidence type="ECO:0000256" key="10">
    <source>
        <dbReference type="RuleBase" id="RU000304"/>
    </source>
</evidence>
<evidence type="ECO:0000256" key="9">
    <source>
        <dbReference type="PROSITE-ProRule" id="PRU10141"/>
    </source>
</evidence>
<dbReference type="GO" id="GO:0005634">
    <property type="term" value="C:nucleus"/>
    <property type="evidence" value="ECO:0007669"/>
    <property type="project" value="TreeGrafter"/>
</dbReference>
<organism evidence="12 13">
    <name type="scientific">Filobasidium floriforme</name>
    <dbReference type="NCBI Taxonomy" id="5210"/>
    <lineage>
        <taxon>Eukaryota</taxon>
        <taxon>Fungi</taxon>
        <taxon>Dikarya</taxon>
        <taxon>Basidiomycota</taxon>
        <taxon>Agaricomycotina</taxon>
        <taxon>Tremellomycetes</taxon>
        <taxon>Filobasidiales</taxon>
        <taxon>Filobasidiaceae</taxon>
        <taxon>Filobasidium</taxon>
    </lineage>
</organism>
<evidence type="ECO:0000256" key="3">
    <source>
        <dbReference type="ARBA" id="ARBA00022679"/>
    </source>
</evidence>
<proteinExistence type="inferred from homology"/>
<evidence type="ECO:0000256" key="5">
    <source>
        <dbReference type="ARBA" id="ARBA00022777"/>
    </source>
</evidence>
<reference evidence="12" key="1">
    <citation type="submission" date="2020-04" db="EMBL/GenBank/DDBJ databases">
        <title>Analysis of mating type loci in Filobasidium floriforme.</title>
        <authorList>
            <person name="Nowrousian M."/>
        </authorList>
    </citation>
    <scope>NUCLEOTIDE SEQUENCE</scope>
    <source>
        <strain evidence="12">CBS 6242</strain>
    </source>
</reference>
<keyword evidence="6 9" id="KW-0067">ATP-binding</keyword>
<dbReference type="FunFam" id="1.10.510.10:FF:000571">
    <property type="entry name" value="Maternal embryonic leucine zipper kinase"/>
    <property type="match status" value="1"/>
</dbReference>
<dbReference type="Gene3D" id="1.10.510.10">
    <property type="entry name" value="Transferase(Phosphotransferase) domain 1"/>
    <property type="match status" value="1"/>
</dbReference>
<feature type="binding site" evidence="9">
    <location>
        <position position="59"/>
    </location>
    <ligand>
        <name>ATP</name>
        <dbReference type="ChEBI" id="CHEBI:30616"/>
    </ligand>
</feature>
<evidence type="ECO:0000256" key="8">
    <source>
        <dbReference type="ARBA" id="ARBA00048679"/>
    </source>
</evidence>
<dbReference type="GO" id="GO:0035861">
    <property type="term" value="C:site of double-strand break"/>
    <property type="evidence" value="ECO:0007669"/>
    <property type="project" value="TreeGrafter"/>
</dbReference>
<dbReference type="PANTHER" id="PTHR43895:SF32">
    <property type="entry name" value="SERINE_THREONINE-PROTEIN KINASE CHK1"/>
    <property type="match status" value="1"/>
</dbReference>
<dbReference type="EMBL" id="JABELV010000080">
    <property type="protein sequence ID" value="KAG7531883.1"/>
    <property type="molecule type" value="Genomic_DNA"/>
</dbReference>
<keyword evidence="5" id="KW-0418">Kinase</keyword>
<keyword evidence="13" id="KW-1185">Reference proteome</keyword>
<protein>
    <recommendedName>
        <fullName evidence="1">non-specific serine/threonine protein kinase</fullName>
        <ecNumber evidence="1">2.7.11.1</ecNumber>
    </recommendedName>
</protein>
<dbReference type="Proteomes" id="UP000812966">
    <property type="component" value="Unassembled WGS sequence"/>
</dbReference>
<dbReference type="GO" id="GO:0004674">
    <property type="term" value="F:protein serine/threonine kinase activity"/>
    <property type="evidence" value="ECO:0007669"/>
    <property type="project" value="UniProtKB-KW"/>
</dbReference>
<dbReference type="PANTHER" id="PTHR43895">
    <property type="entry name" value="CALCIUM/CALMODULIN-DEPENDENT PROTEIN KINASE KINASE-RELATED"/>
    <property type="match status" value="1"/>
</dbReference>
<evidence type="ECO:0000256" key="4">
    <source>
        <dbReference type="ARBA" id="ARBA00022741"/>
    </source>
</evidence>
<keyword evidence="2 10" id="KW-0723">Serine/threonine-protein kinase</keyword>
<dbReference type="PROSITE" id="PS00108">
    <property type="entry name" value="PROTEIN_KINASE_ST"/>
    <property type="match status" value="1"/>
</dbReference>
<dbReference type="PROSITE" id="PS50011">
    <property type="entry name" value="PROTEIN_KINASE_DOM"/>
    <property type="match status" value="1"/>
</dbReference>
<evidence type="ECO:0000313" key="13">
    <source>
        <dbReference type="Proteomes" id="UP000812966"/>
    </source>
</evidence>
<dbReference type="InterPro" id="IPR000719">
    <property type="entry name" value="Prot_kinase_dom"/>
</dbReference>
<evidence type="ECO:0000313" key="12">
    <source>
        <dbReference type="EMBL" id="KAG7531883.1"/>
    </source>
</evidence>
<comment type="catalytic activity">
    <reaction evidence="7">
        <text>L-threonyl-[protein] + ATP = O-phospho-L-threonyl-[protein] + ADP + H(+)</text>
        <dbReference type="Rhea" id="RHEA:46608"/>
        <dbReference type="Rhea" id="RHEA-COMP:11060"/>
        <dbReference type="Rhea" id="RHEA-COMP:11605"/>
        <dbReference type="ChEBI" id="CHEBI:15378"/>
        <dbReference type="ChEBI" id="CHEBI:30013"/>
        <dbReference type="ChEBI" id="CHEBI:30616"/>
        <dbReference type="ChEBI" id="CHEBI:61977"/>
        <dbReference type="ChEBI" id="CHEBI:456216"/>
        <dbReference type="EC" id="2.7.11.1"/>
    </reaction>
</comment>
<comment type="caution">
    <text evidence="12">The sequence shown here is derived from an EMBL/GenBank/DDBJ whole genome shotgun (WGS) entry which is preliminary data.</text>
</comment>
<name>A0A8K0NPN2_9TREE</name>
<dbReference type="InterPro" id="IPR008271">
    <property type="entry name" value="Ser/Thr_kinase_AS"/>
</dbReference>
<keyword evidence="3" id="KW-0808">Transferase</keyword>
<dbReference type="SUPFAM" id="SSF56112">
    <property type="entry name" value="Protein kinase-like (PK-like)"/>
    <property type="match status" value="1"/>
</dbReference>
<dbReference type="GO" id="GO:0005737">
    <property type="term" value="C:cytoplasm"/>
    <property type="evidence" value="ECO:0007669"/>
    <property type="project" value="TreeGrafter"/>
</dbReference>
<dbReference type="PROSITE" id="PS00107">
    <property type="entry name" value="PROTEIN_KINASE_ATP"/>
    <property type="match status" value="1"/>
</dbReference>
<dbReference type="AlphaFoldDB" id="A0A8K0NPN2"/>
<dbReference type="Pfam" id="PF00069">
    <property type="entry name" value="Pkinase"/>
    <property type="match status" value="1"/>
</dbReference>
<dbReference type="GO" id="GO:0005524">
    <property type="term" value="F:ATP binding"/>
    <property type="evidence" value="ECO:0007669"/>
    <property type="project" value="UniProtKB-UniRule"/>
</dbReference>
<keyword evidence="4 9" id="KW-0547">Nucleotide-binding</keyword>
<evidence type="ECO:0000259" key="11">
    <source>
        <dbReference type="PROSITE" id="PS50011"/>
    </source>
</evidence>
<evidence type="ECO:0000256" key="6">
    <source>
        <dbReference type="ARBA" id="ARBA00022840"/>
    </source>
</evidence>
<dbReference type="GO" id="GO:0007095">
    <property type="term" value="P:mitotic G2 DNA damage checkpoint signaling"/>
    <property type="evidence" value="ECO:0007669"/>
    <property type="project" value="TreeGrafter"/>
</dbReference>
<accession>A0A8K0NPN2</accession>